<dbReference type="OrthoDB" id="10415229at2759"/>
<feature type="region of interest" description="Disordered" evidence="1">
    <location>
        <begin position="80"/>
        <end position="130"/>
    </location>
</feature>
<evidence type="ECO:0000313" key="2">
    <source>
        <dbReference type="EMBL" id="CAG8676671.1"/>
    </source>
</evidence>
<reference evidence="2" key="1">
    <citation type="submission" date="2021-06" db="EMBL/GenBank/DDBJ databases">
        <authorList>
            <person name="Kallberg Y."/>
            <person name="Tangrot J."/>
            <person name="Rosling A."/>
        </authorList>
    </citation>
    <scope>NUCLEOTIDE SEQUENCE</scope>
    <source>
        <strain evidence="2">IA702</strain>
    </source>
</reference>
<feature type="non-terminal residue" evidence="2">
    <location>
        <position position="130"/>
    </location>
</feature>
<accession>A0A9N9EIU3</accession>
<evidence type="ECO:0000256" key="1">
    <source>
        <dbReference type="SAM" id="MobiDB-lite"/>
    </source>
</evidence>
<feature type="compositionally biased region" description="Polar residues" evidence="1">
    <location>
        <begin position="98"/>
        <end position="120"/>
    </location>
</feature>
<organism evidence="2 3">
    <name type="scientific">Paraglomus occultum</name>
    <dbReference type="NCBI Taxonomy" id="144539"/>
    <lineage>
        <taxon>Eukaryota</taxon>
        <taxon>Fungi</taxon>
        <taxon>Fungi incertae sedis</taxon>
        <taxon>Mucoromycota</taxon>
        <taxon>Glomeromycotina</taxon>
        <taxon>Glomeromycetes</taxon>
        <taxon>Paraglomerales</taxon>
        <taxon>Paraglomeraceae</taxon>
        <taxon>Paraglomus</taxon>
    </lineage>
</organism>
<protein>
    <submittedName>
        <fullName evidence="2">11041_t:CDS:1</fullName>
    </submittedName>
</protein>
<evidence type="ECO:0000313" key="3">
    <source>
        <dbReference type="Proteomes" id="UP000789572"/>
    </source>
</evidence>
<sequence>VPVSQYEINNLSTVTPPWKIKEENANTSSKRTNSIENQVAAIHKTISQSPPVRTNEQKTTTTSKQVKIFKVADIAKSLLTKRVDPSSDIPQDNEEEMSNVNKNIDDNQQQRNRPSLTQSEPPAKRTRRKA</sequence>
<keyword evidence="3" id="KW-1185">Reference proteome</keyword>
<dbReference type="Proteomes" id="UP000789572">
    <property type="component" value="Unassembled WGS sequence"/>
</dbReference>
<dbReference type="EMBL" id="CAJVPJ010007632">
    <property type="protein sequence ID" value="CAG8676671.1"/>
    <property type="molecule type" value="Genomic_DNA"/>
</dbReference>
<name>A0A9N9EIU3_9GLOM</name>
<proteinExistence type="predicted"/>
<comment type="caution">
    <text evidence="2">The sequence shown here is derived from an EMBL/GenBank/DDBJ whole genome shotgun (WGS) entry which is preliminary data.</text>
</comment>
<feature type="non-terminal residue" evidence="2">
    <location>
        <position position="1"/>
    </location>
</feature>
<dbReference type="AlphaFoldDB" id="A0A9N9EIU3"/>
<gene>
    <name evidence="2" type="ORF">POCULU_LOCUS11270</name>
</gene>